<gene>
    <name evidence="1" type="ORF">DERP_014758</name>
</gene>
<reference evidence="1 2" key="2">
    <citation type="journal article" date="2022" name="Mol. Biol. Evol.">
        <title>Comparative Genomics Reveals Insights into the Divergent Evolution of Astigmatic Mites and Household Pest Adaptations.</title>
        <authorList>
            <person name="Xiong Q."/>
            <person name="Wan A.T."/>
            <person name="Liu X."/>
            <person name="Fung C.S."/>
            <person name="Xiao X."/>
            <person name="Malainual N."/>
            <person name="Hou J."/>
            <person name="Wang L."/>
            <person name="Wang M."/>
            <person name="Yang K.Y."/>
            <person name="Cui Y."/>
            <person name="Leung E.L."/>
            <person name="Nong W."/>
            <person name="Shin S.K."/>
            <person name="Au S.W."/>
            <person name="Jeong K.Y."/>
            <person name="Chew F.T."/>
            <person name="Hui J.H."/>
            <person name="Leung T.F."/>
            <person name="Tungtrongchitr A."/>
            <person name="Zhong N."/>
            <person name="Liu Z."/>
            <person name="Tsui S.K."/>
        </authorList>
    </citation>
    <scope>NUCLEOTIDE SEQUENCE [LARGE SCALE GENOMIC DNA]</scope>
    <source>
        <strain evidence="1">Derp</strain>
    </source>
</reference>
<keyword evidence="2" id="KW-1185">Reference proteome</keyword>
<evidence type="ECO:0000313" key="1">
    <source>
        <dbReference type="EMBL" id="KAH9420243.1"/>
    </source>
</evidence>
<reference evidence="1 2" key="1">
    <citation type="journal article" date="2018" name="J. Allergy Clin. Immunol.">
        <title>High-quality assembly of Dermatophagoides pteronyssinus genome and transcriptome reveals a wide range of novel allergens.</title>
        <authorList>
            <person name="Liu X.Y."/>
            <person name="Yang K.Y."/>
            <person name="Wang M.Q."/>
            <person name="Kwok J.S."/>
            <person name="Zeng X."/>
            <person name="Yang Z."/>
            <person name="Xiao X.J."/>
            <person name="Lau C.P."/>
            <person name="Li Y."/>
            <person name="Huang Z.M."/>
            <person name="Ba J.G."/>
            <person name="Yim A.K."/>
            <person name="Ouyang C.Y."/>
            <person name="Ngai S.M."/>
            <person name="Chan T.F."/>
            <person name="Leung E.L."/>
            <person name="Liu L."/>
            <person name="Liu Z.G."/>
            <person name="Tsui S.K."/>
        </authorList>
    </citation>
    <scope>NUCLEOTIDE SEQUENCE [LARGE SCALE GENOMIC DNA]</scope>
    <source>
        <strain evidence="1">Derp</strain>
    </source>
</reference>
<dbReference type="Proteomes" id="UP000887458">
    <property type="component" value="Unassembled WGS sequence"/>
</dbReference>
<organism evidence="1 2">
    <name type="scientific">Dermatophagoides pteronyssinus</name>
    <name type="common">European house dust mite</name>
    <dbReference type="NCBI Taxonomy" id="6956"/>
    <lineage>
        <taxon>Eukaryota</taxon>
        <taxon>Metazoa</taxon>
        <taxon>Ecdysozoa</taxon>
        <taxon>Arthropoda</taxon>
        <taxon>Chelicerata</taxon>
        <taxon>Arachnida</taxon>
        <taxon>Acari</taxon>
        <taxon>Acariformes</taxon>
        <taxon>Sarcoptiformes</taxon>
        <taxon>Astigmata</taxon>
        <taxon>Psoroptidia</taxon>
        <taxon>Analgoidea</taxon>
        <taxon>Pyroglyphidae</taxon>
        <taxon>Dermatophagoidinae</taxon>
        <taxon>Dermatophagoides</taxon>
    </lineage>
</organism>
<comment type="caution">
    <text evidence="1">The sequence shown here is derived from an EMBL/GenBank/DDBJ whole genome shotgun (WGS) entry which is preliminary data.</text>
</comment>
<dbReference type="EMBL" id="NJHN03000052">
    <property type="protein sequence ID" value="KAH9420243.1"/>
    <property type="molecule type" value="Genomic_DNA"/>
</dbReference>
<sequence length="224" mass="24929">MRMRKKDIKKKIHHHPINYYNRWRAHIHIEMDDVCQIPNLITTEGLCCIRGDTDDDVTVVFGIEPAVAAVAKRKGNASIFNSEDNDEVVFVAVIVVNRDNDALLIDDGVDCVVMVRLTAEFADDDENEDDRDIVPIIEAIFWPLRFNLRFSGCCIEDVAVDIVLVTFDDVELKFNVLQFDSLPVLPVVGPPLNAVVPTPDAADAIANIVLAAFNSDELLSDVIA</sequence>
<proteinExistence type="predicted"/>
<name>A0ABQ8JCS9_DERPT</name>
<evidence type="ECO:0000313" key="2">
    <source>
        <dbReference type="Proteomes" id="UP000887458"/>
    </source>
</evidence>
<protein>
    <submittedName>
        <fullName evidence="1">Uncharacterized protein</fullName>
    </submittedName>
</protein>
<accession>A0ABQ8JCS9</accession>